<keyword evidence="6" id="KW-0238">DNA-binding</keyword>
<dbReference type="Proteomes" id="UP000007241">
    <property type="component" value="Unassembled WGS sequence"/>
</dbReference>
<dbReference type="GO" id="GO:0003677">
    <property type="term" value="F:DNA binding"/>
    <property type="evidence" value="ECO:0007669"/>
    <property type="project" value="UniProtKB-KW"/>
</dbReference>
<dbReference type="RefSeq" id="XP_006680906.1">
    <property type="nucleotide sequence ID" value="XM_006680843.1"/>
</dbReference>
<dbReference type="EMBL" id="GL882888">
    <property type="protein sequence ID" value="EGF78600.1"/>
    <property type="molecule type" value="Genomic_DNA"/>
</dbReference>
<protein>
    <submittedName>
        <fullName evidence="9">Uncharacterized protein</fullName>
    </submittedName>
</protein>
<evidence type="ECO:0000256" key="7">
    <source>
        <dbReference type="ARBA" id="ARBA00023242"/>
    </source>
</evidence>
<sequence>MLSNLIVTHYKQSNNPVSLVNLKGLGLNPLTSLMKLVDILFVLTAAATANAILIPTNNDGSLQASGTSSQLSGPTSEPNPGTSNEYQQEPMDVVDPSTSNQNQQQSIDELGPSISEQDWQDIIDGPDPGIPEGWRDLVDAVNSRIDNQNQQQSMNQGKSAKRGRKRPIDQSSSSTSSQHQQQPMGQGDSSNTVTNQVAVLSPRYQKTFDGIKKKLVASKIIQKKKRKEYYESMALGYRQWSVLSMGNDIHGSKNNPEDEARLKKEYKEACRKVSIFRQDLKAFMKRRGLKFEEPSSDSDSD</sequence>
<evidence type="ECO:0000313" key="10">
    <source>
        <dbReference type="Proteomes" id="UP000007241"/>
    </source>
</evidence>
<evidence type="ECO:0000256" key="4">
    <source>
        <dbReference type="ARBA" id="ARBA00022771"/>
    </source>
</evidence>
<feature type="compositionally biased region" description="Polar residues" evidence="8">
    <location>
        <begin position="145"/>
        <end position="158"/>
    </location>
</feature>
<feature type="region of interest" description="Disordered" evidence="8">
    <location>
        <begin position="56"/>
        <end position="107"/>
    </location>
</feature>
<keyword evidence="7" id="KW-0539">Nucleus</keyword>
<proteinExistence type="predicted"/>
<dbReference type="GO" id="GO:0005634">
    <property type="term" value="C:nucleus"/>
    <property type="evidence" value="ECO:0007669"/>
    <property type="project" value="UniProtKB-SubCell"/>
</dbReference>
<keyword evidence="5" id="KW-0862">Zinc</keyword>
<accession>F4P8D3</accession>
<feature type="region of interest" description="Disordered" evidence="8">
    <location>
        <begin position="145"/>
        <end position="192"/>
    </location>
</feature>
<dbReference type="GO" id="GO:0006355">
    <property type="term" value="P:regulation of DNA-templated transcription"/>
    <property type="evidence" value="ECO:0007669"/>
    <property type="project" value="UniProtKB-ARBA"/>
</dbReference>
<evidence type="ECO:0000256" key="3">
    <source>
        <dbReference type="ARBA" id="ARBA00022737"/>
    </source>
</evidence>
<dbReference type="InterPro" id="IPR051574">
    <property type="entry name" value="ZnF_E-box_Homeobox"/>
</dbReference>
<feature type="compositionally biased region" description="Polar residues" evidence="8">
    <location>
        <begin position="59"/>
        <end position="87"/>
    </location>
</feature>
<feature type="compositionally biased region" description="Polar residues" evidence="8">
    <location>
        <begin position="183"/>
        <end position="192"/>
    </location>
</feature>
<reference evidence="9 10" key="1">
    <citation type="submission" date="2009-12" db="EMBL/GenBank/DDBJ databases">
        <title>The draft genome of Batrachochytrium dendrobatidis.</title>
        <authorList>
            <consortium name="US DOE Joint Genome Institute (JGI-PGF)"/>
            <person name="Kuo A."/>
            <person name="Salamov A."/>
            <person name="Schmutz J."/>
            <person name="Lucas S."/>
            <person name="Pitluck S."/>
            <person name="Rosenblum E."/>
            <person name="Stajich J."/>
            <person name="Eisen M."/>
            <person name="Grigoriev I.V."/>
        </authorList>
    </citation>
    <scope>NUCLEOTIDE SEQUENCE [LARGE SCALE GENOMIC DNA]</scope>
    <source>
        <strain evidence="10">JAM81 / FGSC 10211</strain>
    </source>
</reference>
<dbReference type="PANTHER" id="PTHR24391:SF18">
    <property type="entry name" value="EG:115C2.6 PROTEIN"/>
    <property type="match status" value="1"/>
</dbReference>
<dbReference type="GO" id="GO:0008270">
    <property type="term" value="F:zinc ion binding"/>
    <property type="evidence" value="ECO:0007669"/>
    <property type="project" value="UniProtKB-KW"/>
</dbReference>
<evidence type="ECO:0000313" key="9">
    <source>
        <dbReference type="EMBL" id="EGF78600.1"/>
    </source>
</evidence>
<name>F4P8D3_BATDJ</name>
<comment type="subcellular location">
    <subcellularLocation>
        <location evidence="1">Nucleus</location>
    </subcellularLocation>
</comment>
<dbReference type="AlphaFoldDB" id="F4P8D3"/>
<dbReference type="PANTHER" id="PTHR24391">
    <property type="entry name" value="HISTONE H4 TRANSCRIPTION FACTOR-RELATED"/>
    <property type="match status" value="1"/>
</dbReference>
<evidence type="ECO:0000256" key="1">
    <source>
        <dbReference type="ARBA" id="ARBA00004123"/>
    </source>
</evidence>
<dbReference type="HOGENOM" id="CLU_056025_0_1_1"/>
<evidence type="ECO:0000256" key="6">
    <source>
        <dbReference type="ARBA" id="ARBA00023125"/>
    </source>
</evidence>
<evidence type="ECO:0000256" key="5">
    <source>
        <dbReference type="ARBA" id="ARBA00022833"/>
    </source>
</evidence>
<evidence type="ECO:0000256" key="2">
    <source>
        <dbReference type="ARBA" id="ARBA00022723"/>
    </source>
</evidence>
<gene>
    <name evidence="9" type="ORF">BATDEDRAFT_90611</name>
</gene>
<feature type="compositionally biased region" description="Polar residues" evidence="8">
    <location>
        <begin position="96"/>
        <end position="107"/>
    </location>
</feature>
<keyword evidence="2" id="KW-0479">Metal-binding</keyword>
<feature type="compositionally biased region" description="Low complexity" evidence="8">
    <location>
        <begin position="170"/>
        <end position="182"/>
    </location>
</feature>
<keyword evidence="10" id="KW-1185">Reference proteome</keyword>
<evidence type="ECO:0000256" key="8">
    <source>
        <dbReference type="SAM" id="MobiDB-lite"/>
    </source>
</evidence>
<keyword evidence="3" id="KW-0677">Repeat</keyword>
<dbReference type="GeneID" id="18243946"/>
<keyword evidence="4" id="KW-0863">Zinc-finger</keyword>
<dbReference type="InParanoid" id="F4P8D3"/>
<organism evidence="9 10">
    <name type="scientific">Batrachochytrium dendrobatidis (strain JAM81 / FGSC 10211)</name>
    <name type="common">Frog chytrid fungus</name>
    <dbReference type="NCBI Taxonomy" id="684364"/>
    <lineage>
        <taxon>Eukaryota</taxon>
        <taxon>Fungi</taxon>
        <taxon>Fungi incertae sedis</taxon>
        <taxon>Chytridiomycota</taxon>
        <taxon>Chytridiomycota incertae sedis</taxon>
        <taxon>Chytridiomycetes</taxon>
        <taxon>Rhizophydiales</taxon>
        <taxon>Rhizophydiales incertae sedis</taxon>
        <taxon>Batrachochytrium</taxon>
    </lineage>
</organism>